<evidence type="ECO:0000259" key="4">
    <source>
        <dbReference type="Pfam" id="PF07859"/>
    </source>
</evidence>
<feature type="signal peptide" evidence="3">
    <location>
        <begin position="1"/>
        <end position="20"/>
    </location>
</feature>
<evidence type="ECO:0000313" key="5">
    <source>
        <dbReference type="EMBL" id="MBJ6123745.1"/>
    </source>
</evidence>
<dbReference type="Gene3D" id="3.40.50.1820">
    <property type="entry name" value="alpha/beta hydrolase"/>
    <property type="match status" value="1"/>
</dbReference>
<dbReference type="EMBL" id="JAELXS010000022">
    <property type="protein sequence ID" value="MBJ6123745.1"/>
    <property type="molecule type" value="Genomic_DNA"/>
</dbReference>
<dbReference type="PANTHER" id="PTHR48081">
    <property type="entry name" value="AB HYDROLASE SUPERFAMILY PROTEIN C4A8.06C"/>
    <property type="match status" value="1"/>
</dbReference>
<sequence>MKGRSLLLIVAMSAAASVAAQVPVVKTEKTLRYEIPATVSTQAKAALEQVYGFLKQMAQAPQVAPVTQEDWDQRNARASAVIGPMVKASTDGLGLLVQEAVVGGVPVLRIRPPGYTPRNRTLIYAHGGGYVLFSARTSLTVPALMAVASGDEVISVDYTLAPRGNWRTATDQVIAAYKGVLGTRKPKQIGMLGDSAGGGLVAGAVLKMRDQNVPLPGALYLLSPWADITDTGDTYTTLAAADPSLDAKSLKWGADAYAALADQRNPYVSPVYGDYTKAFPPTLIQGGTREIFVSNFVRQYQAIRSGGHEAALDLYEGMPHVFQALIPNTPETASSIKCAAAFFDTYLDKH</sequence>
<evidence type="ECO:0000256" key="1">
    <source>
        <dbReference type="ARBA" id="ARBA00010515"/>
    </source>
</evidence>
<feature type="domain" description="Alpha/beta hydrolase fold-3" evidence="4">
    <location>
        <begin position="122"/>
        <end position="323"/>
    </location>
</feature>
<dbReference type="SUPFAM" id="SSF53474">
    <property type="entry name" value="alpha/beta-Hydrolases"/>
    <property type="match status" value="1"/>
</dbReference>
<dbReference type="InterPro" id="IPR013094">
    <property type="entry name" value="AB_hydrolase_3"/>
</dbReference>
<proteinExistence type="inferred from homology"/>
<gene>
    <name evidence="5" type="ORF">JAO74_18395</name>
</gene>
<protein>
    <submittedName>
        <fullName evidence="5">Alpha/beta hydrolase</fullName>
    </submittedName>
</protein>
<dbReference type="InterPro" id="IPR029058">
    <property type="entry name" value="AB_hydrolase_fold"/>
</dbReference>
<dbReference type="Pfam" id="PF07859">
    <property type="entry name" value="Abhydrolase_3"/>
    <property type="match status" value="1"/>
</dbReference>
<name>A0ABS0XUN0_9SPHN</name>
<comment type="similarity">
    <text evidence="1">Belongs to the 'GDXG' lipolytic enzyme family.</text>
</comment>
<feature type="chain" id="PRO_5046423862" evidence="3">
    <location>
        <begin position="21"/>
        <end position="350"/>
    </location>
</feature>
<evidence type="ECO:0000256" key="2">
    <source>
        <dbReference type="ARBA" id="ARBA00022801"/>
    </source>
</evidence>
<comment type="caution">
    <text evidence="5">The sequence shown here is derived from an EMBL/GenBank/DDBJ whole genome shotgun (WGS) entry which is preliminary data.</text>
</comment>
<organism evidence="5 6">
    <name type="scientific">Sphingomonas mollis</name>
    <dbReference type="NCBI Taxonomy" id="2795726"/>
    <lineage>
        <taxon>Bacteria</taxon>
        <taxon>Pseudomonadati</taxon>
        <taxon>Pseudomonadota</taxon>
        <taxon>Alphaproteobacteria</taxon>
        <taxon>Sphingomonadales</taxon>
        <taxon>Sphingomonadaceae</taxon>
        <taxon>Sphingomonas</taxon>
    </lineage>
</organism>
<dbReference type="PANTHER" id="PTHR48081:SF30">
    <property type="entry name" value="ACETYL-HYDROLASE LIPR-RELATED"/>
    <property type="match status" value="1"/>
</dbReference>
<keyword evidence="6" id="KW-1185">Reference proteome</keyword>
<dbReference type="RefSeq" id="WP_199041799.1">
    <property type="nucleotide sequence ID" value="NZ_JAELXS010000022.1"/>
</dbReference>
<evidence type="ECO:0000256" key="3">
    <source>
        <dbReference type="SAM" id="SignalP"/>
    </source>
</evidence>
<reference evidence="6" key="1">
    <citation type="submission" date="2020-12" db="EMBL/GenBank/DDBJ databases">
        <title>Hymenobacter sp.</title>
        <authorList>
            <person name="Kim M.K."/>
        </authorList>
    </citation>
    <scope>NUCLEOTIDE SEQUENCE [LARGE SCALE GENOMIC DNA]</scope>
    <source>
        <strain evidence="6">BT553</strain>
    </source>
</reference>
<evidence type="ECO:0000313" key="6">
    <source>
        <dbReference type="Proteomes" id="UP000640426"/>
    </source>
</evidence>
<accession>A0ABS0XUN0</accession>
<dbReference type="Proteomes" id="UP000640426">
    <property type="component" value="Unassembled WGS sequence"/>
</dbReference>
<dbReference type="GO" id="GO:0016787">
    <property type="term" value="F:hydrolase activity"/>
    <property type="evidence" value="ECO:0007669"/>
    <property type="project" value="UniProtKB-KW"/>
</dbReference>
<keyword evidence="2 5" id="KW-0378">Hydrolase</keyword>
<keyword evidence="3" id="KW-0732">Signal</keyword>
<dbReference type="InterPro" id="IPR050300">
    <property type="entry name" value="GDXG_lipolytic_enzyme"/>
</dbReference>